<organism evidence="1 2">
    <name type="scientific">Rothia amarae</name>
    <dbReference type="NCBI Taxonomy" id="169480"/>
    <lineage>
        <taxon>Bacteria</taxon>
        <taxon>Bacillati</taxon>
        <taxon>Actinomycetota</taxon>
        <taxon>Actinomycetes</taxon>
        <taxon>Micrococcales</taxon>
        <taxon>Micrococcaceae</taxon>
        <taxon>Rothia</taxon>
    </lineage>
</organism>
<proteinExistence type="predicted"/>
<name>A0A7H2BIH5_9MICC</name>
<keyword evidence="2" id="KW-1185">Reference proteome</keyword>
<keyword evidence="1" id="KW-0808">Transferase</keyword>
<dbReference type="Proteomes" id="UP000516421">
    <property type="component" value="Chromosome"/>
</dbReference>
<protein>
    <submittedName>
        <fullName evidence="1">Glycosyltransferase family 1 protein</fullName>
    </submittedName>
</protein>
<sequence length="341" mass="38728">MAELDVIVAVPSDAGWEPIRKMAQLLCSYLDSEPIYVDVHKSLQKPAKIIGAFPRLKKGKKKVLVIAYDPGQLYAISQVGIFSRLYSEIYGWVIDSFWAERIPRIATTGIYNHIFVTDPGDIDEWQKAGVASVSALTWGADIWSNIGQRLDIHKTNDLLRVGRQPRDWEDDAATGDQAKKLGLSFQGRPPFGNSPAESAQHLERALKDSKVVLAFTNKISPTRYTHPTKEYLTGRWIDALGWGCMVAGQIPQTKVSEKYLWPEAALEVPYDDVAEGLYKIAEKLKTIDNHYAQQQIINTLENFDWRFRFVSLFSNLEIISNNLERDIYEIFIFLSIFNKSL</sequence>
<dbReference type="RefSeq" id="WP_190616994.1">
    <property type="nucleotide sequence ID" value="NZ_CP061538.1"/>
</dbReference>
<accession>A0A7H2BIH5</accession>
<reference evidence="1 2" key="1">
    <citation type="submission" date="2020-09" db="EMBL/GenBank/DDBJ databases">
        <title>Investigation of environmental microbe.</title>
        <authorList>
            <person name="Ou Y."/>
            <person name="Kang Q."/>
        </authorList>
    </citation>
    <scope>NUCLEOTIDE SEQUENCE [LARGE SCALE GENOMIC DNA]</scope>
    <source>
        <strain evidence="1 2">KJZ-9</strain>
    </source>
</reference>
<evidence type="ECO:0000313" key="1">
    <source>
        <dbReference type="EMBL" id="QNV39471.1"/>
    </source>
</evidence>
<gene>
    <name evidence="1" type="ORF">IDM48_08800</name>
</gene>
<dbReference type="KEGG" id="rama:IDM48_08800"/>
<evidence type="ECO:0000313" key="2">
    <source>
        <dbReference type="Proteomes" id="UP000516421"/>
    </source>
</evidence>
<dbReference type="GO" id="GO:0016740">
    <property type="term" value="F:transferase activity"/>
    <property type="evidence" value="ECO:0007669"/>
    <property type="project" value="UniProtKB-KW"/>
</dbReference>
<dbReference type="EMBL" id="CP061538">
    <property type="protein sequence ID" value="QNV39471.1"/>
    <property type="molecule type" value="Genomic_DNA"/>
</dbReference>
<dbReference type="AlphaFoldDB" id="A0A7H2BIH5"/>